<accession>A0A9P6F3X3</accession>
<proteinExistence type="predicted"/>
<dbReference type="EMBL" id="JAAAXW010000162">
    <property type="protein sequence ID" value="KAF9541587.1"/>
    <property type="molecule type" value="Genomic_DNA"/>
</dbReference>
<reference evidence="1" key="1">
    <citation type="journal article" date="2020" name="Fungal Divers.">
        <title>Resolving the Mortierellaceae phylogeny through synthesis of multi-gene phylogenetics and phylogenomics.</title>
        <authorList>
            <person name="Vandepol N."/>
            <person name="Liber J."/>
            <person name="Desiro A."/>
            <person name="Na H."/>
            <person name="Kennedy M."/>
            <person name="Barry K."/>
            <person name="Grigoriev I.V."/>
            <person name="Miller A.N."/>
            <person name="O'Donnell K."/>
            <person name="Stajich J.E."/>
            <person name="Bonito G."/>
        </authorList>
    </citation>
    <scope>NUCLEOTIDE SEQUENCE</scope>
    <source>
        <strain evidence="1">NRRL 2591</strain>
    </source>
</reference>
<dbReference type="Proteomes" id="UP000723463">
    <property type="component" value="Unassembled WGS sequence"/>
</dbReference>
<keyword evidence="2" id="KW-1185">Reference proteome</keyword>
<dbReference type="AlphaFoldDB" id="A0A9P6F3X3"/>
<evidence type="ECO:0000313" key="2">
    <source>
        <dbReference type="Proteomes" id="UP000723463"/>
    </source>
</evidence>
<comment type="caution">
    <text evidence="1">The sequence shown here is derived from an EMBL/GenBank/DDBJ whole genome shotgun (WGS) entry which is preliminary data.</text>
</comment>
<gene>
    <name evidence="1" type="ORF">EC957_002956</name>
</gene>
<evidence type="ECO:0000313" key="1">
    <source>
        <dbReference type="EMBL" id="KAF9541587.1"/>
    </source>
</evidence>
<protein>
    <submittedName>
        <fullName evidence="1">Uncharacterized protein</fullName>
    </submittedName>
</protein>
<name>A0A9P6F3X3_9FUNG</name>
<organism evidence="1 2">
    <name type="scientific">Mortierella hygrophila</name>
    <dbReference type="NCBI Taxonomy" id="979708"/>
    <lineage>
        <taxon>Eukaryota</taxon>
        <taxon>Fungi</taxon>
        <taxon>Fungi incertae sedis</taxon>
        <taxon>Mucoromycota</taxon>
        <taxon>Mortierellomycotina</taxon>
        <taxon>Mortierellomycetes</taxon>
        <taxon>Mortierellales</taxon>
        <taxon>Mortierellaceae</taxon>
        <taxon>Mortierella</taxon>
    </lineage>
</organism>
<sequence length="244" mass="27530">MTYRQKLEEERQGIKDLQKWAFGQRLGYVPVREDEDGGLIVLWKEVENMFANSVPKYATIDGYTIPFHFYKNLTEKEPRRISYYPDRRIEIQARYLDHAGSQVHTHEVQLHTMMYLGLFSLVAIVLRGVSGSSSSSKSKNEVSPAAIEAFKRNGNESCHCQQQQQSQPPTNEKPVGDLEVTLGLDDEDGFFILPLRELKWPYGIEGDGRVGTEFQELPPPSSDLAASMGVELTSSLPDGFTADL</sequence>